<evidence type="ECO:0000256" key="2">
    <source>
        <dbReference type="ARBA" id="ARBA00009829"/>
    </source>
</evidence>
<dbReference type="OMA" id="EFTRECN"/>
<accession>A0A3Q3AKE0</accession>
<dbReference type="GeneTree" id="ENSGT00940000169304"/>
<dbReference type="GO" id="GO:0005789">
    <property type="term" value="C:endoplasmic reticulum membrane"/>
    <property type="evidence" value="ECO:0007669"/>
    <property type="project" value="UniProtKB-SubCell"/>
</dbReference>
<dbReference type="Gene3D" id="1.10.10.10">
    <property type="entry name" value="Winged helix-like DNA-binding domain superfamily/Winged helix DNA-binding domain"/>
    <property type="match status" value="1"/>
</dbReference>
<evidence type="ECO:0000256" key="7">
    <source>
        <dbReference type="ARBA" id="ARBA00022989"/>
    </source>
</evidence>
<dbReference type="SMART" id="SM01128">
    <property type="entry name" value="DDRGK"/>
    <property type="match status" value="1"/>
</dbReference>
<feature type="compositionally biased region" description="Acidic residues" evidence="11">
    <location>
        <begin position="77"/>
        <end position="89"/>
    </location>
</feature>
<evidence type="ECO:0000256" key="12">
    <source>
        <dbReference type="SAM" id="Phobius"/>
    </source>
</evidence>
<reference evidence="13" key="1">
    <citation type="submission" date="2025-08" db="UniProtKB">
        <authorList>
            <consortium name="Ensembl"/>
        </authorList>
    </citation>
    <scope>IDENTIFICATION</scope>
</reference>
<comment type="subcellular location">
    <subcellularLocation>
        <location evidence="1">Endoplasmic reticulum membrane</location>
        <topology evidence="1">Single-pass membrane protein</topology>
    </subcellularLocation>
</comment>
<dbReference type="InterPro" id="IPR019153">
    <property type="entry name" value="DDRGK_dom-contain"/>
</dbReference>
<evidence type="ECO:0000256" key="6">
    <source>
        <dbReference type="ARBA" id="ARBA00022824"/>
    </source>
</evidence>
<dbReference type="Proteomes" id="UP000264800">
    <property type="component" value="Unplaced"/>
</dbReference>
<organism evidence="13 14">
    <name type="scientific">Kryptolebias marmoratus</name>
    <name type="common">Mangrove killifish</name>
    <name type="synonym">Rivulus marmoratus</name>
    <dbReference type="NCBI Taxonomy" id="37003"/>
    <lineage>
        <taxon>Eukaryota</taxon>
        <taxon>Metazoa</taxon>
        <taxon>Chordata</taxon>
        <taxon>Craniata</taxon>
        <taxon>Vertebrata</taxon>
        <taxon>Euteleostomi</taxon>
        <taxon>Actinopterygii</taxon>
        <taxon>Neopterygii</taxon>
        <taxon>Teleostei</taxon>
        <taxon>Neoteleostei</taxon>
        <taxon>Acanthomorphata</taxon>
        <taxon>Ovalentaria</taxon>
        <taxon>Atherinomorphae</taxon>
        <taxon>Cyprinodontiformes</taxon>
        <taxon>Rivulidae</taxon>
        <taxon>Kryptolebias</taxon>
    </lineage>
</organism>
<reference evidence="13" key="2">
    <citation type="submission" date="2025-09" db="UniProtKB">
        <authorList>
            <consortium name="Ensembl"/>
        </authorList>
    </citation>
    <scope>IDENTIFICATION</scope>
</reference>
<dbReference type="PANTHER" id="PTHR48176">
    <property type="entry name" value="DDRGK DOMAIN-CONTAINING PROTEIN 1"/>
    <property type="match status" value="1"/>
</dbReference>
<dbReference type="GO" id="GO:1903895">
    <property type="term" value="P:negative regulation of IRE1-mediated unfolded protein response"/>
    <property type="evidence" value="ECO:0007669"/>
    <property type="project" value="TreeGrafter"/>
</dbReference>
<feature type="region of interest" description="Disordered" evidence="11">
    <location>
        <begin position="148"/>
        <end position="169"/>
    </location>
</feature>
<dbReference type="PANTHER" id="PTHR48176:SF1">
    <property type="entry name" value="DDRGK DOMAIN-CONTAINING PROTEIN 1"/>
    <property type="match status" value="1"/>
</dbReference>
<protein>
    <recommendedName>
        <fullName evidence="3">DDRGK domain-containing protein 1</fullName>
    </recommendedName>
</protein>
<dbReference type="STRING" id="37003.ENSKMAP00000016781"/>
<dbReference type="AlphaFoldDB" id="A0A3Q3AKE0"/>
<evidence type="ECO:0000313" key="14">
    <source>
        <dbReference type="Proteomes" id="UP000264800"/>
    </source>
</evidence>
<keyword evidence="8 12" id="KW-0472">Membrane</keyword>
<keyword evidence="10" id="KW-0175">Coiled coil</keyword>
<dbReference type="InterPro" id="IPR050899">
    <property type="entry name" value="DDRGK_domain-containing"/>
</dbReference>
<feature type="region of interest" description="Disordered" evidence="11">
    <location>
        <begin position="29"/>
        <end position="114"/>
    </location>
</feature>
<name>A0A3Q3AKE0_KRYMA</name>
<sequence length="344" mass="39534">MDVFLYVAAAAILVVLILFALKLQRKTRDADEERQRDVVRAAGAPPRAPEERGAGMPRRRRNLGAVMANRRLQRGEPDEEEAVEDEEGEQPNLQPAARVGAKKQKKLEEKQAKKAQREVMSNACLSVQTHGFLPTRLSGLILRRSWRRERRERGGRSSGSRRDDRKRSRRDFWSRNRRVGCSSLFLVPCEEALTRSVFPFRQEEQEQRAKEEQERQEEEEYRRLKASFVIEEQGEQEQLSEDQSRSLLQDFIQYIENSKVVLLEDLASHFGMRTQDAISRLQDLLSEGTLTGVIDDRGKFIFITPEELDSVARFIKQRGRVSITELAQASNSLINLVPESRSAA</sequence>
<evidence type="ECO:0000256" key="10">
    <source>
        <dbReference type="SAM" id="Coils"/>
    </source>
</evidence>
<dbReference type="Ensembl" id="ENSKMAT00000017015.1">
    <property type="protein sequence ID" value="ENSKMAP00000016781.1"/>
    <property type="gene ID" value="ENSKMAG00000012531.1"/>
</dbReference>
<keyword evidence="6" id="KW-0256">Endoplasmic reticulum</keyword>
<dbReference type="GO" id="GO:0044389">
    <property type="term" value="F:ubiquitin-like protein ligase binding"/>
    <property type="evidence" value="ECO:0007669"/>
    <property type="project" value="TreeGrafter"/>
</dbReference>
<feature type="coiled-coil region" evidence="10">
    <location>
        <begin position="200"/>
        <end position="227"/>
    </location>
</feature>
<dbReference type="InterPro" id="IPR036390">
    <property type="entry name" value="WH_DNA-bd_sf"/>
</dbReference>
<dbReference type="SUPFAM" id="SSF46785">
    <property type="entry name" value="Winged helix' DNA-binding domain"/>
    <property type="match status" value="1"/>
</dbReference>
<proteinExistence type="inferred from homology"/>
<evidence type="ECO:0000256" key="8">
    <source>
        <dbReference type="ARBA" id="ARBA00023136"/>
    </source>
</evidence>
<evidence type="ECO:0000313" key="13">
    <source>
        <dbReference type="Ensembl" id="ENSKMAP00000016781.1"/>
    </source>
</evidence>
<dbReference type="InterPro" id="IPR036388">
    <property type="entry name" value="WH-like_DNA-bd_sf"/>
</dbReference>
<keyword evidence="4 12" id="KW-0812">Transmembrane</keyword>
<dbReference type="FunFam" id="1.10.10.10:FF:000143">
    <property type="entry name" value="DDRGK domain-containing protein 1"/>
    <property type="match status" value="1"/>
</dbReference>
<evidence type="ECO:0000256" key="4">
    <source>
        <dbReference type="ARBA" id="ARBA00022692"/>
    </source>
</evidence>
<comment type="subunit">
    <text evidence="9">Component of the UFM1 ribosome E3 ligase (UREL) complex, composed of ufl1, ddrgk1 and cdk5rap3.</text>
</comment>
<feature type="transmembrane region" description="Helical" evidence="12">
    <location>
        <begin position="6"/>
        <end position="23"/>
    </location>
</feature>
<keyword evidence="5" id="KW-0833">Ubl conjugation pathway</keyword>
<evidence type="ECO:0000256" key="5">
    <source>
        <dbReference type="ARBA" id="ARBA00022786"/>
    </source>
</evidence>
<evidence type="ECO:0000256" key="11">
    <source>
        <dbReference type="SAM" id="MobiDB-lite"/>
    </source>
</evidence>
<dbReference type="Pfam" id="PF09756">
    <property type="entry name" value="DDRGK"/>
    <property type="match status" value="1"/>
</dbReference>
<feature type="compositionally biased region" description="Basic and acidic residues" evidence="11">
    <location>
        <begin position="29"/>
        <end position="39"/>
    </location>
</feature>
<keyword evidence="7 12" id="KW-1133">Transmembrane helix</keyword>
<evidence type="ECO:0000256" key="3">
    <source>
        <dbReference type="ARBA" id="ARBA00018218"/>
    </source>
</evidence>
<dbReference type="GO" id="GO:0051216">
    <property type="term" value="P:cartilage development"/>
    <property type="evidence" value="ECO:0007669"/>
    <property type="project" value="TreeGrafter"/>
</dbReference>
<dbReference type="GO" id="GO:1990592">
    <property type="term" value="P:protein K69-linked ufmylation"/>
    <property type="evidence" value="ECO:0007669"/>
    <property type="project" value="TreeGrafter"/>
</dbReference>
<comment type="similarity">
    <text evidence="2">Belongs to the DDRGK1 family.</text>
</comment>
<evidence type="ECO:0000256" key="1">
    <source>
        <dbReference type="ARBA" id="ARBA00004389"/>
    </source>
</evidence>
<evidence type="ECO:0000256" key="9">
    <source>
        <dbReference type="ARBA" id="ARBA00062094"/>
    </source>
</evidence>
<keyword evidence="14" id="KW-1185">Reference proteome</keyword>
<feature type="compositionally biased region" description="Basic and acidic residues" evidence="11">
    <location>
        <begin position="149"/>
        <end position="169"/>
    </location>
</feature>